<organism evidence="1 2">
    <name type="scientific">Subsaximicrobium wynnwilliamsii</name>
    <dbReference type="NCBI Taxonomy" id="291179"/>
    <lineage>
        <taxon>Bacteria</taxon>
        <taxon>Pseudomonadati</taxon>
        <taxon>Bacteroidota</taxon>
        <taxon>Flavobacteriia</taxon>
        <taxon>Flavobacteriales</taxon>
        <taxon>Flavobacteriaceae</taxon>
        <taxon>Subsaximicrobium</taxon>
    </lineage>
</organism>
<accession>A0A5C6ZLD4</accession>
<name>A0A5C6ZLD4_9FLAO</name>
<dbReference type="Pfam" id="PF19570">
    <property type="entry name" value="DUF6088"/>
    <property type="match status" value="1"/>
</dbReference>
<evidence type="ECO:0000313" key="1">
    <source>
        <dbReference type="EMBL" id="TXD90652.1"/>
    </source>
</evidence>
<sequence>MISIEDKIKRKIISQKDGTLLFPEDFNDIGSSEAVRLALHRLFKDSFITRIAQGIYVRPKNNSLIGGILPTAEEVAYGIAQRDRIKIVPTGIYALHALGISQQIPLKLTFLTDGAPREIQIGKQAIKLKRTTPKNLKAIGKISSLVIQALRSIGKGKVTHDEELKILELLQEESETNLKHDIKLAPVWIKKTMSKALNNDKN</sequence>
<dbReference type="OrthoDB" id="9798200at2"/>
<keyword evidence="2" id="KW-1185">Reference proteome</keyword>
<evidence type="ECO:0008006" key="3">
    <source>
        <dbReference type="Google" id="ProtNLM"/>
    </source>
</evidence>
<dbReference type="EMBL" id="VORO01000003">
    <property type="protein sequence ID" value="TXD90652.1"/>
    <property type="molecule type" value="Genomic_DNA"/>
</dbReference>
<proteinExistence type="predicted"/>
<dbReference type="AlphaFoldDB" id="A0A5C6ZLD4"/>
<reference evidence="1 2" key="1">
    <citation type="submission" date="2019-08" db="EMBL/GenBank/DDBJ databases">
        <title>Genomes of Subsaximicrobium wynnwilliamsii strains.</title>
        <authorList>
            <person name="Bowman J.P."/>
        </authorList>
    </citation>
    <scope>NUCLEOTIDE SEQUENCE [LARGE SCALE GENOMIC DNA]</scope>
    <source>
        <strain evidence="1 2">2-80-2</strain>
    </source>
</reference>
<protein>
    <recommendedName>
        <fullName evidence="3">Type IV toxin-antitoxin system AbiEi family antitoxin domain-containing protein</fullName>
    </recommendedName>
</protein>
<gene>
    <name evidence="1" type="ORF">ESY86_04425</name>
</gene>
<comment type="caution">
    <text evidence="1">The sequence shown here is derived from an EMBL/GenBank/DDBJ whole genome shotgun (WGS) entry which is preliminary data.</text>
</comment>
<dbReference type="Proteomes" id="UP000321578">
    <property type="component" value="Unassembled WGS sequence"/>
</dbReference>
<dbReference type="InterPro" id="IPR045738">
    <property type="entry name" value="DUF6088"/>
</dbReference>
<evidence type="ECO:0000313" key="2">
    <source>
        <dbReference type="Proteomes" id="UP000321578"/>
    </source>
</evidence>